<proteinExistence type="predicted"/>
<evidence type="ECO:0000256" key="2">
    <source>
        <dbReference type="ARBA" id="ARBA00022679"/>
    </source>
</evidence>
<dbReference type="PANTHER" id="PTHR22916">
    <property type="entry name" value="GLYCOSYLTRANSFERASE"/>
    <property type="match status" value="1"/>
</dbReference>
<comment type="caution">
    <text evidence="4">The sequence shown here is derived from an EMBL/GenBank/DDBJ whole genome shotgun (WGS) entry which is preliminary data.</text>
</comment>
<accession>A0A2K2FRH8</accession>
<dbReference type="Pfam" id="PF00535">
    <property type="entry name" value="Glycos_transf_2"/>
    <property type="match status" value="1"/>
</dbReference>
<dbReference type="PANTHER" id="PTHR22916:SF51">
    <property type="entry name" value="GLYCOSYLTRANSFERASE EPSH-RELATED"/>
    <property type="match status" value="1"/>
</dbReference>
<name>A0A2K2FRH8_9CLOT</name>
<feature type="domain" description="Glycosyltransferase 2-like" evidence="3">
    <location>
        <begin position="11"/>
        <end position="130"/>
    </location>
</feature>
<dbReference type="Gene3D" id="3.90.550.10">
    <property type="entry name" value="Spore Coat Polysaccharide Biosynthesis Protein SpsA, Chain A"/>
    <property type="match status" value="1"/>
</dbReference>
<evidence type="ECO:0000313" key="4">
    <source>
        <dbReference type="EMBL" id="PNU01387.1"/>
    </source>
</evidence>
<dbReference type="Proteomes" id="UP000236151">
    <property type="component" value="Unassembled WGS sequence"/>
</dbReference>
<dbReference type="AlphaFoldDB" id="A0A2K2FRH8"/>
<evidence type="ECO:0000256" key="1">
    <source>
        <dbReference type="ARBA" id="ARBA00022676"/>
    </source>
</evidence>
<keyword evidence="5" id="KW-1185">Reference proteome</keyword>
<evidence type="ECO:0000259" key="3">
    <source>
        <dbReference type="Pfam" id="PF00535"/>
    </source>
</evidence>
<evidence type="ECO:0000313" key="5">
    <source>
        <dbReference type="Proteomes" id="UP000236151"/>
    </source>
</evidence>
<dbReference type="EMBL" id="NIOJ01000002">
    <property type="protein sequence ID" value="PNU01387.1"/>
    <property type="molecule type" value="Genomic_DNA"/>
</dbReference>
<protein>
    <recommendedName>
        <fullName evidence="3">Glycosyltransferase 2-like domain-containing protein</fullName>
    </recommendedName>
</protein>
<dbReference type="CDD" id="cd00761">
    <property type="entry name" value="Glyco_tranf_GTA_type"/>
    <property type="match status" value="1"/>
</dbReference>
<sequence>MGVKLMKPLVSVIVPVYNVEEYLPECLDSILSQTLRKIEIIAVDDGSTDNSGSILDDYARKDKRLKVIHKENEGVSEARNEALKHVRGRFVGFVDSDDWIDREMYEVMYRMAADKKMDIVMCGYVREFAGHSRVKNMGIKDGTVIKGKDGCRQFLRKMIGPAAGEIPVTESLDMHGVIWNKLYDARLLKDIAFCSLKEIGSCEDLLFNLYAFNNAESIMFIDMPYYHYRKTSRVSVTGRYRPNLVEQRKRLIDLIHDFLCQNGYAPVFYEALNNRICLGVMGLGLNIIAKDNKAGCIKKVGQMREMLSEEYIANAFSKFDITELPLHWRVFYRFAKNKNGMGFYIMVKAIKLLINIVR</sequence>
<dbReference type="KEGG" id="cthd:CDO33_04130"/>
<dbReference type="InterPro" id="IPR029044">
    <property type="entry name" value="Nucleotide-diphossugar_trans"/>
</dbReference>
<gene>
    <name evidence="4" type="ORF">CDQ84_01600</name>
</gene>
<dbReference type="InterPro" id="IPR001173">
    <property type="entry name" value="Glyco_trans_2-like"/>
</dbReference>
<keyword evidence="2" id="KW-0808">Transferase</keyword>
<dbReference type="GO" id="GO:0016757">
    <property type="term" value="F:glycosyltransferase activity"/>
    <property type="evidence" value="ECO:0007669"/>
    <property type="project" value="UniProtKB-KW"/>
</dbReference>
<reference evidence="4 5" key="1">
    <citation type="submission" date="2017-06" db="EMBL/GenBank/DDBJ databases">
        <title>Investigating the central metabolism of Clostridium thermosuccinogenes.</title>
        <authorList>
            <person name="Koendjbiharie J.G."/>
            <person name="van Kranenburg R."/>
        </authorList>
    </citation>
    <scope>NUCLEOTIDE SEQUENCE [LARGE SCALE GENOMIC DNA]</scope>
    <source>
        <strain evidence="4 5">DSM 5806</strain>
    </source>
</reference>
<dbReference type="SUPFAM" id="SSF53448">
    <property type="entry name" value="Nucleotide-diphospho-sugar transferases"/>
    <property type="match status" value="1"/>
</dbReference>
<keyword evidence="1" id="KW-0328">Glycosyltransferase</keyword>
<organism evidence="4 5">
    <name type="scientific">Clostridium thermosuccinogenes</name>
    <dbReference type="NCBI Taxonomy" id="84032"/>
    <lineage>
        <taxon>Bacteria</taxon>
        <taxon>Bacillati</taxon>
        <taxon>Bacillota</taxon>
        <taxon>Clostridia</taxon>
        <taxon>Eubacteriales</taxon>
        <taxon>Clostridiaceae</taxon>
        <taxon>Clostridium</taxon>
    </lineage>
</organism>